<dbReference type="EnsemblMetazoa" id="ACOM034675-RA">
    <property type="protein sequence ID" value="ACOM034675-PA.1"/>
    <property type="gene ID" value="ACOM034675"/>
</dbReference>
<dbReference type="Proteomes" id="UP000075882">
    <property type="component" value="Unassembled WGS sequence"/>
</dbReference>
<accession>A0A8W7PMY1</accession>
<reference evidence="1" key="1">
    <citation type="submission" date="2022-08" db="UniProtKB">
        <authorList>
            <consortium name="EnsemblMetazoa"/>
        </authorList>
    </citation>
    <scope>IDENTIFICATION</scope>
</reference>
<organism evidence="1">
    <name type="scientific">Anopheles coluzzii</name>
    <name type="common">African malaria mosquito</name>
    <dbReference type="NCBI Taxonomy" id="1518534"/>
    <lineage>
        <taxon>Eukaryota</taxon>
        <taxon>Metazoa</taxon>
        <taxon>Ecdysozoa</taxon>
        <taxon>Arthropoda</taxon>
        <taxon>Hexapoda</taxon>
        <taxon>Insecta</taxon>
        <taxon>Pterygota</taxon>
        <taxon>Neoptera</taxon>
        <taxon>Endopterygota</taxon>
        <taxon>Diptera</taxon>
        <taxon>Nematocera</taxon>
        <taxon>Culicoidea</taxon>
        <taxon>Culicidae</taxon>
        <taxon>Anophelinae</taxon>
        <taxon>Anopheles</taxon>
    </lineage>
</organism>
<protein>
    <submittedName>
        <fullName evidence="1">Uncharacterized protein</fullName>
    </submittedName>
</protein>
<evidence type="ECO:0000313" key="1">
    <source>
        <dbReference type="EnsemblMetazoa" id="ACOM034675-PA.1"/>
    </source>
</evidence>
<dbReference type="AlphaFoldDB" id="A0A8W7PMY1"/>
<sequence>MLSVLCDARTVLSDVCSRMSRSRGVSGMSGSEVRWLTTSTVGRCSVFELGPPVLWPAAVPLTPVPGPPPPPVPIAFRSESFSFARFTRLLTAFSTSSTTSFTFSLLSDGQSSPSFVSSTSSHSFSRLPSETCTWFVALMNAELCSFTVGVLVTELPPLLLLLLLFELRPLETGVDVSPMLLLPVLVAGVQLPPLSYPARVV</sequence>
<proteinExistence type="predicted"/>
<name>A0A8W7PMY1_ANOCL</name>